<dbReference type="RefSeq" id="WP_249102810.1">
    <property type="nucleotide sequence ID" value="NZ_JAMAST010000021.1"/>
</dbReference>
<dbReference type="InterPro" id="IPR029009">
    <property type="entry name" value="ASB_dom_sf"/>
</dbReference>
<reference evidence="1 2" key="1">
    <citation type="submission" date="2022-05" db="EMBL/GenBank/DDBJ databases">
        <title>Sporolactobacillus sp nov CPB3-1, isolated from tree bark (Mangifera indica L.).</title>
        <authorList>
            <person name="Phuengjayaem S."/>
            <person name="Tanasupawat S."/>
        </authorList>
    </citation>
    <scope>NUCLEOTIDE SEQUENCE [LARGE SCALE GENOMIC DNA]</scope>
    <source>
        <strain evidence="1 2">CPB3-1</strain>
    </source>
</reference>
<keyword evidence="2" id="KW-1185">Reference proteome</keyword>
<accession>A0ABT0MCX3</accession>
<gene>
    <name evidence="1" type="ORF">M3N64_12485</name>
</gene>
<proteinExistence type="predicted"/>
<protein>
    <submittedName>
        <fullName evidence="1">Uncharacterized protein</fullName>
    </submittedName>
</protein>
<name>A0ABT0MCX3_9BACL</name>
<dbReference type="Gene3D" id="3.30.1330.90">
    <property type="entry name" value="D-3-phosphoglycerate dehydrogenase, domain 3"/>
    <property type="match status" value="1"/>
</dbReference>
<evidence type="ECO:0000313" key="2">
    <source>
        <dbReference type="Proteomes" id="UP001203004"/>
    </source>
</evidence>
<comment type="caution">
    <text evidence="1">The sequence shown here is derived from an EMBL/GenBank/DDBJ whole genome shotgun (WGS) entry which is preliminary data.</text>
</comment>
<evidence type="ECO:0000313" key="1">
    <source>
        <dbReference type="EMBL" id="MCL1632737.1"/>
    </source>
</evidence>
<dbReference type="EMBL" id="JAMAST010000021">
    <property type="protein sequence ID" value="MCL1632737.1"/>
    <property type="molecule type" value="Genomic_DNA"/>
</dbReference>
<dbReference type="Proteomes" id="UP001203004">
    <property type="component" value="Unassembled WGS sequence"/>
</dbReference>
<sequence>MDKRFYPDFFNDVFGPIMQPGSSGSFAGTSRVGRVARRTIKSPLRQVTIAFNPGDRRHLRNLGNMMDDRGYLGGLQDFATDDVRLFDAHRLARKQQISYEFTALPEENGYPGSVQFDLVSVGGETGQLIGQSIGGGMIMIYEINGF</sequence>
<dbReference type="SUPFAM" id="SSF143548">
    <property type="entry name" value="Serine metabolism enzymes domain"/>
    <property type="match status" value="1"/>
</dbReference>
<organism evidence="1 2">
    <name type="scientific">Sporolactobacillus mangiferae</name>
    <dbReference type="NCBI Taxonomy" id="2940498"/>
    <lineage>
        <taxon>Bacteria</taxon>
        <taxon>Bacillati</taxon>
        <taxon>Bacillota</taxon>
        <taxon>Bacilli</taxon>
        <taxon>Bacillales</taxon>
        <taxon>Sporolactobacillaceae</taxon>
        <taxon>Sporolactobacillus</taxon>
    </lineage>
</organism>